<feature type="region of interest" description="Disordered" evidence="2">
    <location>
        <begin position="1"/>
        <end position="46"/>
    </location>
</feature>
<dbReference type="InterPro" id="IPR023578">
    <property type="entry name" value="Ras_GEF_dom_sf"/>
</dbReference>
<feature type="domain" description="N-terminal Ras-GEF" evidence="3">
    <location>
        <begin position="52"/>
        <end position="173"/>
    </location>
</feature>
<evidence type="ECO:0000313" key="5">
    <source>
        <dbReference type="Proteomes" id="UP000006813"/>
    </source>
</evidence>
<feature type="non-terminal residue" evidence="4">
    <location>
        <position position="1"/>
    </location>
</feature>
<dbReference type="InParanoid" id="G5BPL5"/>
<dbReference type="AlphaFoldDB" id="G5BPL5"/>
<dbReference type="STRING" id="10181.G5BPL5"/>
<protein>
    <submittedName>
        <fullName evidence="4">Ral guanine nucleotide dissociation stimulator</fullName>
    </submittedName>
</protein>
<proteinExistence type="predicted"/>
<dbReference type="Gene3D" id="1.20.870.10">
    <property type="entry name" value="Son of sevenless (SoS) protein Chain: S domain 1"/>
    <property type="match status" value="1"/>
</dbReference>
<evidence type="ECO:0000256" key="2">
    <source>
        <dbReference type="SAM" id="MobiDB-lite"/>
    </source>
</evidence>
<dbReference type="GO" id="GO:0005085">
    <property type="term" value="F:guanyl-nucleotide exchange factor activity"/>
    <property type="evidence" value="ECO:0007669"/>
    <property type="project" value="UniProtKB-KW"/>
</dbReference>
<dbReference type="PROSITE" id="PS50212">
    <property type="entry name" value="RASGEF_NTER"/>
    <property type="match status" value="1"/>
</dbReference>
<sequence>MFSSCFLTSQGSGFRRSPRGGLGRIERPPVSRHPKRLWPFSQSSKGENASRQNYEVRGCLEILLEDARKSMVKDLVPSVLRGDTWFLHRFFQSYRSVGTTQQVLELLLKRPLPCLPAPSAISTVLGTWLDAYHQDFQEPPDFPCLKQLVEYVQLRFPDSDLEHSAHLLLAQLQDPVPKEAKSEGEE</sequence>
<dbReference type="EMBL" id="JH171302">
    <property type="protein sequence ID" value="EHB11226.1"/>
    <property type="molecule type" value="Genomic_DNA"/>
</dbReference>
<feature type="compositionally biased region" description="Polar residues" evidence="2">
    <location>
        <begin position="1"/>
        <end position="12"/>
    </location>
</feature>
<dbReference type="PANTHER" id="PTHR46793">
    <property type="entry name" value="1700018F24RIK PROTEIN-RELATED-RELATED"/>
    <property type="match status" value="1"/>
</dbReference>
<evidence type="ECO:0000313" key="4">
    <source>
        <dbReference type="EMBL" id="EHB11226.1"/>
    </source>
</evidence>
<dbReference type="Proteomes" id="UP000006813">
    <property type="component" value="Unassembled WGS sequence"/>
</dbReference>
<reference evidence="4 5" key="1">
    <citation type="journal article" date="2011" name="Nature">
        <title>Genome sequencing reveals insights into physiology and longevity of the naked mole rat.</title>
        <authorList>
            <person name="Kim E.B."/>
            <person name="Fang X."/>
            <person name="Fushan A.A."/>
            <person name="Huang Z."/>
            <person name="Lobanov A.V."/>
            <person name="Han L."/>
            <person name="Marino S.M."/>
            <person name="Sun X."/>
            <person name="Turanov A.A."/>
            <person name="Yang P."/>
            <person name="Yim S.H."/>
            <person name="Zhao X."/>
            <person name="Kasaikina M.V."/>
            <person name="Stoletzki N."/>
            <person name="Peng C."/>
            <person name="Polak P."/>
            <person name="Xiong Z."/>
            <person name="Kiezun A."/>
            <person name="Zhu Y."/>
            <person name="Chen Y."/>
            <person name="Kryukov G.V."/>
            <person name="Zhang Q."/>
            <person name="Peshkin L."/>
            <person name="Yang L."/>
            <person name="Bronson R.T."/>
            <person name="Buffenstein R."/>
            <person name="Wang B."/>
            <person name="Han C."/>
            <person name="Li Q."/>
            <person name="Chen L."/>
            <person name="Zhao W."/>
            <person name="Sunyaev S.R."/>
            <person name="Park T.J."/>
            <person name="Zhang G."/>
            <person name="Wang J."/>
            <person name="Gladyshev V.N."/>
        </authorList>
    </citation>
    <scope>NUCLEOTIDE SEQUENCE [LARGE SCALE GENOMIC DNA]</scope>
</reference>
<gene>
    <name evidence="4" type="ORF">GW7_17295</name>
</gene>
<dbReference type="SUPFAM" id="SSF48366">
    <property type="entry name" value="Ras GEF"/>
    <property type="match status" value="1"/>
</dbReference>
<accession>G5BPL5</accession>
<evidence type="ECO:0000256" key="1">
    <source>
        <dbReference type="PROSITE-ProRule" id="PRU00135"/>
    </source>
</evidence>
<dbReference type="PANTHER" id="PTHR46793:SF3">
    <property type="entry name" value="RIKEN CDNA 4930596D02 GENE"/>
    <property type="match status" value="1"/>
</dbReference>
<organism evidence="4 5">
    <name type="scientific">Heterocephalus glaber</name>
    <name type="common">Naked mole rat</name>
    <dbReference type="NCBI Taxonomy" id="10181"/>
    <lineage>
        <taxon>Eukaryota</taxon>
        <taxon>Metazoa</taxon>
        <taxon>Chordata</taxon>
        <taxon>Craniata</taxon>
        <taxon>Vertebrata</taxon>
        <taxon>Euteleostomi</taxon>
        <taxon>Mammalia</taxon>
        <taxon>Eutheria</taxon>
        <taxon>Euarchontoglires</taxon>
        <taxon>Glires</taxon>
        <taxon>Rodentia</taxon>
        <taxon>Hystricomorpha</taxon>
        <taxon>Bathyergidae</taxon>
        <taxon>Heterocephalus</taxon>
    </lineage>
</organism>
<name>G5BPL5_HETGA</name>
<evidence type="ECO:0000259" key="3">
    <source>
        <dbReference type="PROSITE" id="PS50212"/>
    </source>
</evidence>
<dbReference type="InterPro" id="IPR000651">
    <property type="entry name" value="Ras-like_Gua-exchang_fac_N"/>
</dbReference>
<keyword evidence="1" id="KW-0344">Guanine-nucleotide releasing factor</keyword>
<dbReference type="CDD" id="cd06224">
    <property type="entry name" value="REM"/>
    <property type="match status" value="1"/>
</dbReference>